<evidence type="ECO:0008006" key="12">
    <source>
        <dbReference type="Google" id="ProtNLM"/>
    </source>
</evidence>
<dbReference type="AlphaFoldDB" id="A0A1F6C6R8"/>
<dbReference type="GO" id="GO:0098797">
    <property type="term" value="C:plasma membrane protein complex"/>
    <property type="evidence" value="ECO:0007669"/>
    <property type="project" value="TreeGrafter"/>
</dbReference>
<protein>
    <recommendedName>
        <fullName evidence="12">ABC transporter permease</fullName>
    </recommendedName>
</protein>
<comment type="caution">
    <text evidence="10">The sequence shown here is derived from an EMBL/GenBank/DDBJ whole genome shotgun (WGS) entry which is preliminary data.</text>
</comment>
<proteinExistence type="inferred from homology"/>
<dbReference type="Pfam" id="PF12704">
    <property type="entry name" value="MacB_PCD"/>
    <property type="match status" value="1"/>
</dbReference>
<dbReference type="InterPro" id="IPR051447">
    <property type="entry name" value="Lipoprotein-release_system"/>
</dbReference>
<comment type="similarity">
    <text evidence="2">Belongs to the ABC-4 integral membrane protein family. LolC/E subfamily.</text>
</comment>
<comment type="subcellular location">
    <subcellularLocation>
        <location evidence="1">Cell membrane</location>
        <topology evidence="1">Multi-pass membrane protein</topology>
    </subcellularLocation>
</comment>
<feature type="transmembrane region" description="Helical" evidence="7">
    <location>
        <begin position="21"/>
        <end position="46"/>
    </location>
</feature>
<feature type="transmembrane region" description="Helical" evidence="7">
    <location>
        <begin position="326"/>
        <end position="350"/>
    </location>
</feature>
<organism evidence="10 11">
    <name type="scientific">Handelsmanbacteria sp. (strain RIFCSPLOWO2_12_FULL_64_10)</name>
    <dbReference type="NCBI Taxonomy" id="1817868"/>
    <lineage>
        <taxon>Bacteria</taxon>
        <taxon>Candidatus Handelsmaniibacteriota</taxon>
    </lineage>
</organism>
<evidence type="ECO:0000313" key="11">
    <source>
        <dbReference type="Proteomes" id="UP000178606"/>
    </source>
</evidence>
<evidence type="ECO:0000256" key="1">
    <source>
        <dbReference type="ARBA" id="ARBA00004651"/>
    </source>
</evidence>
<evidence type="ECO:0000259" key="8">
    <source>
        <dbReference type="Pfam" id="PF02687"/>
    </source>
</evidence>
<name>A0A1F6C6R8_HANXR</name>
<keyword evidence="3" id="KW-1003">Cell membrane</keyword>
<evidence type="ECO:0000313" key="10">
    <source>
        <dbReference type="EMBL" id="OGG44834.1"/>
    </source>
</evidence>
<evidence type="ECO:0000256" key="6">
    <source>
        <dbReference type="ARBA" id="ARBA00023136"/>
    </source>
</evidence>
<dbReference type="GO" id="GO:0044874">
    <property type="term" value="P:lipoprotein localization to outer membrane"/>
    <property type="evidence" value="ECO:0007669"/>
    <property type="project" value="TreeGrafter"/>
</dbReference>
<dbReference type="PANTHER" id="PTHR30489:SF0">
    <property type="entry name" value="LIPOPROTEIN-RELEASING SYSTEM TRANSMEMBRANE PROTEIN LOLE"/>
    <property type="match status" value="1"/>
</dbReference>
<sequence length="415" mass="45257">MTYEALIARRYLRSIRGRGRISVIAWIAVFGVALGVAALVIVLSVMNGFAGVVRDRLLGVNAHVTVRKVYGERISDYARVTKAVAQADPAVIGASPYVQSEGMICAKERIAGVIIRGVEAASLGTVSDLIKYTDEKTLDLKDRTVDGRPVGGMAIGRYLADRLGMEPGGEVFLVVPEFSSSGAPVTPRYWRFIVTGVFNTAYYEFDSGLAVISIQAAQRILGWGDEVSGVRVKVRDPLDADAVAEAVRRELRPLDPGLFAASWVRENGNLFVWIRLEKWFSFLALSLIVLVASFNIMSILSMIVMDKRREIGILKAMGATRKSLQRIFTLNGLTVGMSGVALGDLIGFTLCYLQQRYELLSLPGDVYIISAFPVDMRAADFAAISGAALIICYLMARFPARSAAALEPVEAIRYE</sequence>
<feature type="domain" description="MacB-like periplasmic core" evidence="9">
    <location>
        <begin position="26"/>
        <end position="249"/>
    </location>
</feature>
<accession>A0A1F6C6R8</accession>
<evidence type="ECO:0000256" key="7">
    <source>
        <dbReference type="SAM" id="Phobius"/>
    </source>
</evidence>
<feature type="domain" description="ABC3 transporter permease C-terminal" evidence="8">
    <location>
        <begin position="283"/>
        <end position="408"/>
    </location>
</feature>
<feature type="transmembrane region" description="Helical" evidence="7">
    <location>
        <begin position="279"/>
        <end position="305"/>
    </location>
</feature>
<keyword evidence="6 7" id="KW-0472">Membrane</keyword>
<evidence type="ECO:0000256" key="5">
    <source>
        <dbReference type="ARBA" id="ARBA00022989"/>
    </source>
</evidence>
<evidence type="ECO:0000256" key="4">
    <source>
        <dbReference type="ARBA" id="ARBA00022692"/>
    </source>
</evidence>
<dbReference type="Pfam" id="PF02687">
    <property type="entry name" value="FtsX"/>
    <property type="match status" value="1"/>
</dbReference>
<dbReference type="InterPro" id="IPR025857">
    <property type="entry name" value="MacB_PCD"/>
</dbReference>
<evidence type="ECO:0000256" key="3">
    <source>
        <dbReference type="ARBA" id="ARBA00022475"/>
    </source>
</evidence>
<reference evidence="10 11" key="1">
    <citation type="journal article" date="2016" name="Nat. Commun.">
        <title>Thousands of microbial genomes shed light on interconnected biogeochemical processes in an aquifer system.</title>
        <authorList>
            <person name="Anantharaman K."/>
            <person name="Brown C.T."/>
            <person name="Hug L.A."/>
            <person name="Sharon I."/>
            <person name="Castelle C.J."/>
            <person name="Probst A.J."/>
            <person name="Thomas B.C."/>
            <person name="Singh A."/>
            <person name="Wilkins M.J."/>
            <person name="Karaoz U."/>
            <person name="Brodie E.L."/>
            <person name="Williams K.H."/>
            <person name="Hubbard S.S."/>
            <person name="Banfield J.F."/>
        </authorList>
    </citation>
    <scope>NUCLEOTIDE SEQUENCE [LARGE SCALE GENOMIC DNA]</scope>
    <source>
        <strain evidence="11">RIFCSPLOWO2_12_FULL_64_10</strain>
    </source>
</reference>
<dbReference type="PANTHER" id="PTHR30489">
    <property type="entry name" value="LIPOPROTEIN-RELEASING SYSTEM TRANSMEMBRANE PROTEIN LOLE"/>
    <property type="match status" value="1"/>
</dbReference>
<keyword evidence="5 7" id="KW-1133">Transmembrane helix</keyword>
<dbReference type="InterPro" id="IPR003838">
    <property type="entry name" value="ABC3_permease_C"/>
</dbReference>
<feature type="transmembrane region" description="Helical" evidence="7">
    <location>
        <begin position="378"/>
        <end position="396"/>
    </location>
</feature>
<keyword evidence="4 7" id="KW-0812">Transmembrane</keyword>
<dbReference type="EMBL" id="MFKF01000394">
    <property type="protein sequence ID" value="OGG44834.1"/>
    <property type="molecule type" value="Genomic_DNA"/>
</dbReference>
<evidence type="ECO:0000259" key="9">
    <source>
        <dbReference type="Pfam" id="PF12704"/>
    </source>
</evidence>
<evidence type="ECO:0000256" key="2">
    <source>
        <dbReference type="ARBA" id="ARBA00005236"/>
    </source>
</evidence>
<dbReference type="Proteomes" id="UP000178606">
    <property type="component" value="Unassembled WGS sequence"/>
</dbReference>
<gene>
    <name evidence="10" type="ORF">A3F84_00440</name>
</gene>